<gene>
    <name evidence="4" type="ORF">ACFFJ8_22935</name>
</gene>
<evidence type="ECO:0000259" key="3">
    <source>
        <dbReference type="Pfam" id="PF25917"/>
    </source>
</evidence>
<reference evidence="4 5" key="1">
    <citation type="submission" date="2024-09" db="EMBL/GenBank/DDBJ databases">
        <authorList>
            <person name="Sun Q."/>
            <person name="Mori K."/>
        </authorList>
    </citation>
    <scope>NUCLEOTIDE SEQUENCE [LARGE SCALE GENOMIC DNA]</scope>
    <source>
        <strain evidence="4 5">CCM 4839</strain>
    </source>
</reference>
<dbReference type="Gene3D" id="2.40.50.100">
    <property type="match status" value="1"/>
</dbReference>
<keyword evidence="1" id="KW-0175">Coiled coil</keyword>
<keyword evidence="5" id="KW-1185">Reference proteome</keyword>
<dbReference type="PANTHER" id="PTHR30469:SF15">
    <property type="entry name" value="HLYD FAMILY OF SECRETION PROTEINS"/>
    <property type="match status" value="1"/>
</dbReference>
<protein>
    <submittedName>
        <fullName evidence="4">Efflux RND transporter periplasmic adaptor subunit</fullName>
    </submittedName>
</protein>
<name>A0ABV6JE60_9BACL</name>
<proteinExistence type="predicted"/>
<feature type="region of interest" description="Disordered" evidence="2">
    <location>
        <begin position="251"/>
        <end position="282"/>
    </location>
</feature>
<dbReference type="PANTHER" id="PTHR30469">
    <property type="entry name" value="MULTIDRUG RESISTANCE PROTEIN MDTA"/>
    <property type="match status" value="1"/>
</dbReference>
<feature type="coiled-coil region" evidence="1">
    <location>
        <begin position="96"/>
        <end position="159"/>
    </location>
</feature>
<evidence type="ECO:0000256" key="1">
    <source>
        <dbReference type="SAM" id="Coils"/>
    </source>
</evidence>
<dbReference type="SUPFAM" id="SSF111369">
    <property type="entry name" value="HlyD-like secretion proteins"/>
    <property type="match status" value="1"/>
</dbReference>
<evidence type="ECO:0000256" key="2">
    <source>
        <dbReference type="SAM" id="MobiDB-lite"/>
    </source>
</evidence>
<sequence length="389" mass="42266">MKQTRQRAASILLISFFVLMAGLTLFSHTFQTAMLPKATTENPHKKTLSHVIKGTGPLTAIEKKEINSVSGGKIATVHVKKNMIVRKGQVLITLGRDNEEQLRQQLLEAEVQLKKQSLNQETLRDRYIAARQAGDDSEIRKAKRDLQLDQLDMDLAQRKIEGMRKDLEHNSTVTAPYDGRVSELQVEDGDAVSPGQSLLTLVKSGAGFELSLVIDEAAANLLQTGSQIPVLVKKTKDKLVQMEGTVFEIREAGTSGGGSALDGQGAGSGMASGGGAEAPKPGKTVVVHVPGDRIQENEEATVSMEIAAKEQGLVVRKELLKKDGQGSYVFLIREKKRSLGNTYTAEKVYVTTGDEINGEVIILQGLTISDNILTESSEPLQEGNHVRLY</sequence>
<dbReference type="Pfam" id="PF25917">
    <property type="entry name" value="BSH_RND"/>
    <property type="match status" value="1"/>
</dbReference>
<dbReference type="Gene3D" id="2.40.420.20">
    <property type="match status" value="1"/>
</dbReference>
<accession>A0ABV6JE60</accession>
<dbReference type="Proteomes" id="UP001589818">
    <property type="component" value="Unassembled WGS sequence"/>
</dbReference>
<dbReference type="Gene3D" id="1.10.287.470">
    <property type="entry name" value="Helix hairpin bin"/>
    <property type="match status" value="1"/>
</dbReference>
<dbReference type="EMBL" id="JBHLVF010000041">
    <property type="protein sequence ID" value="MFC0394208.1"/>
    <property type="molecule type" value="Genomic_DNA"/>
</dbReference>
<evidence type="ECO:0000313" key="5">
    <source>
        <dbReference type="Proteomes" id="UP001589818"/>
    </source>
</evidence>
<comment type="caution">
    <text evidence="4">The sequence shown here is derived from an EMBL/GenBank/DDBJ whole genome shotgun (WGS) entry which is preliminary data.</text>
</comment>
<dbReference type="InterPro" id="IPR058625">
    <property type="entry name" value="MdtA-like_BSH"/>
</dbReference>
<feature type="compositionally biased region" description="Gly residues" evidence="2">
    <location>
        <begin position="254"/>
        <end position="276"/>
    </location>
</feature>
<organism evidence="4 5">
    <name type="scientific">Paenibacillus mendelii</name>
    <dbReference type="NCBI Taxonomy" id="206163"/>
    <lineage>
        <taxon>Bacteria</taxon>
        <taxon>Bacillati</taxon>
        <taxon>Bacillota</taxon>
        <taxon>Bacilli</taxon>
        <taxon>Bacillales</taxon>
        <taxon>Paenibacillaceae</taxon>
        <taxon>Paenibacillus</taxon>
    </lineage>
</organism>
<feature type="domain" description="Multidrug resistance protein MdtA-like barrel-sandwich hybrid" evidence="3">
    <location>
        <begin position="65"/>
        <end position="202"/>
    </location>
</feature>
<evidence type="ECO:0000313" key="4">
    <source>
        <dbReference type="EMBL" id="MFC0394208.1"/>
    </source>
</evidence>
<dbReference type="RefSeq" id="WP_204815369.1">
    <property type="nucleotide sequence ID" value="NZ_JANHOF010000001.1"/>
</dbReference>